<proteinExistence type="predicted"/>
<gene>
    <name evidence="1" type="ORF">SAMN05216238_101270</name>
</gene>
<evidence type="ECO:0000313" key="1">
    <source>
        <dbReference type="EMBL" id="SFD42248.1"/>
    </source>
</evidence>
<evidence type="ECO:0008006" key="3">
    <source>
        <dbReference type="Google" id="ProtNLM"/>
    </source>
</evidence>
<accession>A0A1I1SCB7</accession>
<evidence type="ECO:0000313" key="2">
    <source>
        <dbReference type="Proteomes" id="UP000199474"/>
    </source>
</evidence>
<reference evidence="2" key="1">
    <citation type="submission" date="2016-10" db="EMBL/GenBank/DDBJ databases">
        <authorList>
            <person name="Varghese N."/>
            <person name="Submissions S."/>
        </authorList>
    </citation>
    <scope>NUCLEOTIDE SEQUENCE [LARGE SCALE GENOMIC DNA]</scope>
    <source>
        <strain evidence="2">DSM 22530</strain>
    </source>
</reference>
<dbReference type="Proteomes" id="UP000199474">
    <property type="component" value="Unassembled WGS sequence"/>
</dbReference>
<dbReference type="EMBL" id="FOMR01000001">
    <property type="protein sequence ID" value="SFD42248.1"/>
    <property type="molecule type" value="Genomic_DNA"/>
</dbReference>
<keyword evidence="2" id="KW-1185">Reference proteome</keyword>
<dbReference type="AlphaFoldDB" id="A0A1I1SCB7"/>
<sequence>MINRKELHRLVDKLPEDKLSRLEELFHQLLGNAAD</sequence>
<name>A0A1I1SCB7_9BACI</name>
<organism evidence="1 2">
    <name type="scientific">Lentibacillus persicus</name>
    <dbReference type="NCBI Taxonomy" id="640948"/>
    <lineage>
        <taxon>Bacteria</taxon>
        <taxon>Bacillati</taxon>
        <taxon>Bacillota</taxon>
        <taxon>Bacilli</taxon>
        <taxon>Bacillales</taxon>
        <taxon>Bacillaceae</taxon>
        <taxon>Lentibacillus</taxon>
    </lineage>
</organism>
<protein>
    <recommendedName>
        <fullName evidence="3">DUF2281 domain-containing protein</fullName>
    </recommendedName>
</protein>